<sequence length="153" mass="17787">MPNQEAQEKIYAIIKPLQQRSEDERDVAEPSSSLNNVADEELEPITTIYNHHKEWENAFHLMKIKVRMFHTTPSSLYVTRLTLMWKTASVRKCVNYVLKYITKGAFILLAKLLYGGDWKQLMPVVKSYVLDPYNATIKDCTAIVFEPLELTDY</sequence>
<protein>
    <submittedName>
        <fullName evidence="2">Uncharacterized protein</fullName>
    </submittedName>
</protein>
<evidence type="ECO:0000313" key="2">
    <source>
        <dbReference type="WBParaSite" id="jg24916"/>
    </source>
</evidence>
<reference evidence="2" key="1">
    <citation type="submission" date="2022-11" db="UniProtKB">
        <authorList>
            <consortium name="WormBaseParasite"/>
        </authorList>
    </citation>
    <scope>IDENTIFICATION</scope>
</reference>
<dbReference type="WBParaSite" id="jg24916">
    <property type="protein sequence ID" value="jg24916"/>
    <property type="gene ID" value="jg24916"/>
</dbReference>
<evidence type="ECO:0000313" key="1">
    <source>
        <dbReference type="Proteomes" id="UP000887574"/>
    </source>
</evidence>
<dbReference type="AlphaFoldDB" id="A0A915E1K7"/>
<keyword evidence="1" id="KW-1185">Reference proteome</keyword>
<name>A0A915E1K7_9BILA</name>
<proteinExistence type="predicted"/>
<dbReference type="Proteomes" id="UP000887574">
    <property type="component" value="Unplaced"/>
</dbReference>
<accession>A0A915E1K7</accession>
<organism evidence="1 2">
    <name type="scientific">Ditylenchus dipsaci</name>
    <dbReference type="NCBI Taxonomy" id="166011"/>
    <lineage>
        <taxon>Eukaryota</taxon>
        <taxon>Metazoa</taxon>
        <taxon>Ecdysozoa</taxon>
        <taxon>Nematoda</taxon>
        <taxon>Chromadorea</taxon>
        <taxon>Rhabditida</taxon>
        <taxon>Tylenchina</taxon>
        <taxon>Tylenchomorpha</taxon>
        <taxon>Sphaerularioidea</taxon>
        <taxon>Anguinidae</taxon>
        <taxon>Anguininae</taxon>
        <taxon>Ditylenchus</taxon>
    </lineage>
</organism>